<keyword evidence="2" id="KW-0238">DNA-binding</keyword>
<feature type="domain" description="HTH araC/xylS-type" evidence="4">
    <location>
        <begin position="192"/>
        <end position="289"/>
    </location>
</feature>
<protein>
    <submittedName>
        <fullName evidence="5">Helix-turn-helix transcriptional regulator</fullName>
    </submittedName>
</protein>
<dbReference type="PANTHER" id="PTHR47893">
    <property type="entry name" value="REGULATORY PROTEIN PCHR"/>
    <property type="match status" value="1"/>
</dbReference>
<dbReference type="KEGG" id="fop:FNB79_00740"/>
<proteinExistence type="predicted"/>
<dbReference type="GO" id="GO:0003700">
    <property type="term" value="F:DNA-binding transcription factor activity"/>
    <property type="evidence" value="ECO:0007669"/>
    <property type="project" value="InterPro"/>
</dbReference>
<dbReference type="SUPFAM" id="SSF46689">
    <property type="entry name" value="Homeodomain-like"/>
    <property type="match status" value="1"/>
</dbReference>
<evidence type="ECO:0000313" key="6">
    <source>
        <dbReference type="Proteomes" id="UP000319209"/>
    </source>
</evidence>
<reference evidence="5 6" key="1">
    <citation type="submission" date="2019-07" db="EMBL/GenBank/DDBJ databases">
        <title>Genome sequencing for Formosa sp. PS13.</title>
        <authorList>
            <person name="Park S.-J."/>
        </authorList>
    </citation>
    <scope>NUCLEOTIDE SEQUENCE [LARGE SCALE GENOMIC DNA]</scope>
    <source>
        <strain evidence="5 6">PS13</strain>
    </source>
</reference>
<evidence type="ECO:0000259" key="4">
    <source>
        <dbReference type="PROSITE" id="PS01124"/>
    </source>
</evidence>
<dbReference type="EMBL" id="CP041637">
    <property type="protein sequence ID" value="QDO92567.1"/>
    <property type="molecule type" value="Genomic_DNA"/>
</dbReference>
<evidence type="ECO:0000256" key="2">
    <source>
        <dbReference type="ARBA" id="ARBA00023125"/>
    </source>
</evidence>
<sequence>MSIAVNTSVFFEDVRIFIKDLKVIPPIEYEIKHNFPFIKLHFVISGKTHYEPKSGNGIPITIEGGQYNFFYLPEVEGRLQITSTQITSIDIECDYAYFKRLFKSDFYKIAGVFGESIKENIAFKMWNKSPEFDFFLENKVSEIITCTKNKNINKLYLECLLKDTFRYLFAKMNTDGEKFACILSKVELNKVIQAEKILLENIKRAITVDELSALVGTNRHKLNRNFKKVHNEPVFSYFTRLRMEKAKFMLRQKNRTISEVSYEVGYKNPQHFTVAFKKHFGYVPSKLRN</sequence>
<dbReference type="GO" id="GO:0043565">
    <property type="term" value="F:sequence-specific DNA binding"/>
    <property type="evidence" value="ECO:0007669"/>
    <property type="project" value="InterPro"/>
</dbReference>
<dbReference type="PRINTS" id="PR00032">
    <property type="entry name" value="HTHARAC"/>
</dbReference>
<dbReference type="InterPro" id="IPR009057">
    <property type="entry name" value="Homeodomain-like_sf"/>
</dbReference>
<dbReference type="Pfam" id="PF12833">
    <property type="entry name" value="HTH_18"/>
    <property type="match status" value="1"/>
</dbReference>
<accession>A0A516GM30</accession>
<evidence type="ECO:0000313" key="5">
    <source>
        <dbReference type="EMBL" id="QDO92567.1"/>
    </source>
</evidence>
<gene>
    <name evidence="5" type="ORF">FNB79_00740</name>
</gene>
<dbReference type="OrthoDB" id="799767at2"/>
<dbReference type="AlphaFoldDB" id="A0A516GM30"/>
<organism evidence="5 6">
    <name type="scientific">Formosa sediminum</name>
    <dbReference type="NCBI Taxonomy" id="2594004"/>
    <lineage>
        <taxon>Bacteria</taxon>
        <taxon>Pseudomonadati</taxon>
        <taxon>Bacteroidota</taxon>
        <taxon>Flavobacteriia</taxon>
        <taxon>Flavobacteriales</taxon>
        <taxon>Flavobacteriaceae</taxon>
        <taxon>Formosa</taxon>
    </lineage>
</organism>
<dbReference type="InterPro" id="IPR053142">
    <property type="entry name" value="PchR_regulatory_protein"/>
</dbReference>
<dbReference type="Proteomes" id="UP000319209">
    <property type="component" value="Chromosome"/>
</dbReference>
<evidence type="ECO:0000256" key="1">
    <source>
        <dbReference type="ARBA" id="ARBA00023015"/>
    </source>
</evidence>
<name>A0A516GM30_9FLAO</name>
<keyword evidence="1" id="KW-0805">Transcription regulation</keyword>
<dbReference type="InterPro" id="IPR018060">
    <property type="entry name" value="HTH_AraC"/>
</dbReference>
<keyword evidence="6" id="KW-1185">Reference proteome</keyword>
<dbReference type="Gene3D" id="1.10.10.60">
    <property type="entry name" value="Homeodomain-like"/>
    <property type="match status" value="1"/>
</dbReference>
<keyword evidence="3" id="KW-0804">Transcription</keyword>
<dbReference type="InterPro" id="IPR020449">
    <property type="entry name" value="Tscrpt_reg_AraC-type_HTH"/>
</dbReference>
<evidence type="ECO:0000256" key="3">
    <source>
        <dbReference type="ARBA" id="ARBA00023163"/>
    </source>
</evidence>
<dbReference type="PROSITE" id="PS01124">
    <property type="entry name" value="HTH_ARAC_FAMILY_2"/>
    <property type="match status" value="1"/>
</dbReference>
<dbReference type="PANTHER" id="PTHR47893:SF1">
    <property type="entry name" value="REGULATORY PROTEIN PCHR"/>
    <property type="match status" value="1"/>
</dbReference>
<dbReference type="SMART" id="SM00342">
    <property type="entry name" value="HTH_ARAC"/>
    <property type="match status" value="1"/>
</dbReference>